<dbReference type="AlphaFoldDB" id="I4EGW7"/>
<evidence type="ECO:0000313" key="1">
    <source>
        <dbReference type="EMBL" id="CCF83929.1"/>
    </source>
</evidence>
<protein>
    <submittedName>
        <fullName evidence="1">Uncharacterized protein</fullName>
    </submittedName>
</protein>
<keyword evidence="2" id="KW-1185">Reference proteome</keyword>
<dbReference type="EMBL" id="CAGS01000208">
    <property type="protein sequence ID" value="CCF83929.1"/>
    <property type="molecule type" value="Genomic_DNA"/>
</dbReference>
<proteinExistence type="predicted"/>
<comment type="caution">
    <text evidence="1">The sequence shown here is derived from an EMBL/GenBank/DDBJ whole genome shotgun (WGS) entry which is preliminary data.</text>
</comment>
<dbReference type="Proteomes" id="UP000004221">
    <property type="component" value="Unassembled WGS sequence"/>
</dbReference>
<sequence length="68" mass="7439">MNSASNPKSSGLTPATIGGRMLLECTILYPDSVLDVYLGIRYVDRIGLRRTLAIPAVVVEQRRGYGRS</sequence>
<reference evidence="1 2" key="1">
    <citation type="journal article" date="2012" name="ISME J.">
        <title>Nitrification expanded: discovery, physiology and genomics of a nitrite-oxidizing bacterium from the phylum Chloroflexi.</title>
        <authorList>
            <person name="Sorokin D.Y."/>
            <person name="Lucker S."/>
            <person name="Vejmelkova D."/>
            <person name="Kostrikina N.A."/>
            <person name="Kleerebezem R."/>
            <person name="Rijpstra W.I."/>
            <person name="Damste J.S."/>
            <person name="Le Paslier D."/>
            <person name="Muyzer G."/>
            <person name="Wagner M."/>
            <person name="van Loosdrecht M.C."/>
            <person name="Daims H."/>
        </authorList>
    </citation>
    <scope>NUCLEOTIDE SEQUENCE [LARGE SCALE GENOMIC DNA]</scope>
    <source>
        <strain evidence="2">none</strain>
    </source>
</reference>
<accession>I4EGW7</accession>
<name>I4EGW7_9BACT</name>
<evidence type="ECO:0000313" key="2">
    <source>
        <dbReference type="Proteomes" id="UP000004221"/>
    </source>
</evidence>
<gene>
    <name evidence="1" type="ORF">NITHO_2860001</name>
</gene>
<organism evidence="1 2">
    <name type="scientific">Nitrolancea hollandica Lb</name>
    <dbReference type="NCBI Taxonomy" id="1129897"/>
    <lineage>
        <taxon>Bacteria</taxon>
        <taxon>Pseudomonadati</taxon>
        <taxon>Thermomicrobiota</taxon>
        <taxon>Thermomicrobia</taxon>
        <taxon>Sphaerobacterales</taxon>
        <taxon>Sphaerobacterineae</taxon>
        <taxon>Sphaerobacteraceae</taxon>
        <taxon>Nitrolancea</taxon>
    </lineage>
</organism>